<organism evidence="2 3">
    <name type="scientific">Segatella copri</name>
    <dbReference type="NCBI Taxonomy" id="165179"/>
    <lineage>
        <taxon>Bacteria</taxon>
        <taxon>Pseudomonadati</taxon>
        <taxon>Bacteroidota</taxon>
        <taxon>Bacteroidia</taxon>
        <taxon>Bacteroidales</taxon>
        <taxon>Prevotellaceae</taxon>
        <taxon>Segatella</taxon>
    </lineage>
</organism>
<gene>
    <name evidence="2" type="ORF">FYJ72_05430</name>
</gene>
<protein>
    <recommendedName>
        <fullName evidence="4">Outer membrane beta-barrel protein</fullName>
    </recommendedName>
</protein>
<evidence type="ECO:0000313" key="3">
    <source>
        <dbReference type="Proteomes" id="UP000450161"/>
    </source>
</evidence>
<dbReference type="Gene3D" id="2.60.40.1120">
    <property type="entry name" value="Carboxypeptidase-like, regulatory domain"/>
    <property type="match status" value="1"/>
</dbReference>
<dbReference type="Proteomes" id="UP000450161">
    <property type="component" value="Unassembled WGS sequence"/>
</dbReference>
<dbReference type="SUPFAM" id="SSF56935">
    <property type="entry name" value="Porins"/>
    <property type="match status" value="1"/>
</dbReference>
<reference evidence="2 3" key="1">
    <citation type="submission" date="2019-08" db="EMBL/GenBank/DDBJ databases">
        <title>In-depth cultivation of the pig gut microbiome towards novel bacterial diversity and tailored functional studies.</title>
        <authorList>
            <person name="Wylensek D."/>
            <person name="Hitch T.C.A."/>
            <person name="Clavel T."/>
        </authorList>
    </citation>
    <scope>NUCLEOTIDE SEQUENCE [LARGE SCALE GENOMIC DNA]</scope>
    <source>
        <strain evidence="2 3">LKV-178-WT-2C</strain>
    </source>
</reference>
<dbReference type="RefSeq" id="WP_154480672.1">
    <property type="nucleotide sequence ID" value="NZ_VUNF01000007.1"/>
</dbReference>
<name>A0A6I2TTW0_9BACT</name>
<evidence type="ECO:0008006" key="4">
    <source>
        <dbReference type="Google" id="ProtNLM"/>
    </source>
</evidence>
<dbReference type="EMBL" id="VUNF01000007">
    <property type="protein sequence ID" value="MST77136.1"/>
    <property type="molecule type" value="Genomic_DNA"/>
</dbReference>
<feature type="signal peptide" evidence="1">
    <location>
        <begin position="1"/>
        <end position="21"/>
    </location>
</feature>
<keyword evidence="1" id="KW-0732">Signal</keyword>
<sequence>MKYIKVILFILVLSWAMSVVAQDKEKTVEYWGWVEDFVTHTAINDAKVSLMDDDGNLVKVETSNSRLDQNDGGFVFRVTNNRKYTIKVECDGYVPQSFSFDVKVSKRVNTRYLPTIFLRKKKKLDDEQLLNEVTVTATKVKFYHKGDTLVYNADAFQLSEGSMLDALIRQLPGSELKSDGRIYVNGRFVESLLLNGKDFFKGNNTVLLQNLPTYAVNSIKVYEKKTDLNLFAKRKVEEDEYVMDVNLKKQYNIGWLGNVDAGMANDDLYLARLFALRTTDHSQLAIFSNFNNMNDGGAPMQGSDWTPEKLPMSRLTTKKVGVNLNVDDRLNRFRLRSNADLTHYDNHEETNAYRTNFLSSGDTYERSMNEAKYCNFYLNMNNMLTLTPGGRESKCYMTIDQKANYSRRKQNSIFYSALMAESWEKQEQMWNSLFPISTGELYKNLINRVESKSLNDLKSWLASLDYSCDFIVNEAGDMLQLKLGGEVLGKDDEGYSIYSLDYASGNVAGNNDYRRRYVPWSSKGYRYHGGLGYSFNVSDKLWGAIQYGYEQKYSHEENSLYRLEQLAGWGADANHELGVLPSVTDYLSTIDAANSYLYDFHTDAHKPFAIFSWQVVEDAKNDILFKSQWNFNFSHENMRYRRASLDKELSRNLCFLNPEFTLYWSGNRKNRKFSSSLVYSITQVAPQMLYLFDYIDDADPLNVKRYGNEKLKNSMLHHMQYVYNGSLKSLMYDLKYDYASTSDAVAMGFIYDKNTGRRTFSPTNVNGNWNTSLRLGLSGNVDKKKRLMFNTVTSWGYVNSVDMISDTATEEMKKSIVKTSTISEDLRLDYKLGKHSLGVNAYVACLHSNGEQKDFETLDAYNYHYGLSAVLALPFRFSFDTDLSMYSRRGYGESVMNDDNLLWNFRLSRPFFKGKLVVKADAFDVFHQLKKVDRTINAQGRVEKYYNTVPRYVLIHAIYRFHVAKGKK</sequence>
<comment type="caution">
    <text evidence="2">The sequence shown here is derived from an EMBL/GenBank/DDBJ whole genome shotgun (WGS) entry which is preliminary data.</text>
</comment>
<dbReference type="AlphaFoldDB" id="A0A6I2TTW0"/>
<evidence type="ECO:0000313" key="2">
    <source>
        <dbReference type="EMBL" id="MST77136.1"/>
    </source>
</evidence>
<evidence type="ECO:0000256" key="1">
    <source>
        <dbReference type="SAM" id="SignalP"/>
    </source>
</evidence>
<feature type="chain" id="PRO_5026243521" description="Outer membrane beta-barrel protein" evidence="1">
    <location>
        <begin position="22"/>
        <end position="968"/>
    </location>
</feature>
<proteinExistence type="predicted"/>
<accession>A0A6I2TTW0</accession>